<proteinExistence type="predicted"/>
<evidence type="ECO:0000256" key="1">
    <source>
        <dbReference type="SAM" id="SignalP"/>
    </source>
</evidence>
<dbReference type="GeneID" id="106013934"/>
<feature type="non-terminal residue" evidence="3">
    <location>
        <position position="138"/>
    </location>
</feature>
<organism evidence="2 3">
    <name type="scientific">Aplysia californica</name>
    <name type="common">California sea hare</name>
    <dbReference type="NCBI Taxonomy" id="6500"/>
    <lineage>
        <taxon>Eukaryota</taxon>
        <taxon>Metazoa</taxon>
        <taxon>Spiralia</taxon>
        <taxon>Lophotrochozoa</taxon>
        <taxon>Mollusca</taxon>
        <taxon>Gastropoda</taxon>
        <taxon>Heterobranchia</taxon>
        <taxon>Euthyneura</taxon>
        <taxon>Tectipleura</taxon>
        <taxon>Aplysiida</taxon>
        <taxon>Aplysioidea</taxon>
        <taxon>Aplysiidae</taxon>
        <taxon>Aplysia</taxon>
    </lineage>
</organism>
<accession>A0ABM1AER3</accession>
<dbReference type="RefSeq" id="XP_012946277.1">
    <property type="nucleotide sequence ID" value="XM_013090823.1"/>
</dbReference>
<dbReference type="Proteomes" id="UP000694888">
    <property type="component" value="Unplaced"/>
</dbReference>
<protein>
    <submittedName>
        <fullName evidence="3">Uncharacterized protein LOC106013934</fullName>
    </submittedName>
</protein>
<sequence length="138" mass="14959">MIENLCLHEVLFLFCLTAVCHFQESCEDVEITAEGVALMCLALMVCHRPAGGGVSVDGLGSSPSRDQFSSVIEAAVVCLKCSTAREMEESGRFLSSYASAVLHHCREQDRKWRACDVMEVDPGSADLAQLLPPALVKL</sequence>
<evidence type="ECO:0000313" key="3">
    <source>
        <dbReference type="RefSeq" id="XP_012946277.1"/>
    </source>
</evidence>
<name>A0ABM1AER3_APLCA</name>
<evidence type="ECO:0000313" key="2">
    <source>
        <dbReference type="Proteomes" id="UP000694888"/>
    </source>
</evidence>
<feature type="signal peptide" evidence="1">
    <location>
        <begin position="1"/>
        <end position="22"/>
    </location>
</feature>
<keyword evidence="1" id="KW-0732">Signal</keyword>
<keyword evidence="2" id="KW-1185">Reference proteome</keyword>
<feature type="chain" id="PRO_5046023244" evidence="1">
    <location>
        <begin position="23"/>
        <end position="138"/>
    </location>
</feature>
<gene>
    <name evidence="3" type="primary">LOC106013934</name>
</gene>
<reference evidence="3" key="1">
    <citation type="submission" date="2025-08" db="UniProtKB">
        <authorList>
            <consortium name="RefSeq"/>
        </authorList>
    </citation>
    <scope>IDENTIFICATION</scope>
</reference>